<dbReference type="AlphaFoldDB" id="A0A7L5BXY1"/>
<evidence type="ECO:0000256" key="1">
    <source>
        <dbReference type="SAM" id="SignalP"/>
    </source>
</evidence>
<dbReference type="RefSeq" id="WP_165095528.1">
    <property type="nucleotide sequence ID" value="NZ_CP049056.1"/>
</dbReference>
<proteinExistence type="predicted"/>
<sequence length="187" mass="19342">MVRIPALSAALCLSLAPFAAADEIEDSIAAALEAYRAGDLATAKDEIDFAAVLLGQKKAEGLGAYLPAPLSGWTREDDDSDAAAAAMFGGGLTAGAEYVQGAERIEIRLIADSPMIAGMAGMLGNAAMMAAQGEVRRVGKQRYLIARDGQIMALVGGKVLVQLSGEGALEDKIAYFEAIDFAGLEAF</sequence>
<reference evidence="2 3" key="1">
    <citation type="submission" date="2020-02" db="EMBL/GenBank/DDBJ databases">
        <title>complete genome sequence of Rhodobacteraceae bacterium.</title>
        <authorList>
            <person name="Park J."/>
            <person name="Kim Y.-S."/>
            <person name="Kim K.-H."/>
        </authorList>
    </citation>
    <scope>NUCLEOTIDE SEQUENCE [LARGE SCALE GENOMIC DNA]</scope>
    <source>
        <strain evidence="2 3">RR4-56</strain>
    </source>
</reference>
<keyword evidence="3" id="KW-1185">Reference proteome</keyword>
<keyword evidence="1" id="KW-0732">Signal</keyword>
<accession>A0A7L5BXY1</accession>
<protein>
    <submittedName>
        <fullName evidence="2">Uncharacterized protein</fullName>
    </submittedName>
</protein>
<name>A0A7L5BXY1_9RHOB</name>
<dbReference type="KEGG" id="hdh:G5B40_04440"/>
<dbReference type="EMBL" id="CP049056">
    <property type="protein sequence ID" value="QIE54754.1"/>
    <property type="molecule type" value="Genomic_DNA"/>
</dbReference>
<dbReference type="Proteomes" id="UP000503336">
    <property type="component" value="Chromosome"/>
</dbReference>
<gene>
    <name evidence="2" type="ORF">G5B40_04440</name>
</gene>
<feature type="chain" id="PRO_5029473942" evidence="1">
    <location>
        <begin position="22"/>
        <end position="187"/>
    </location>
</feature>
<evidence type="ECO:0000313" key="2">
    <source>
        <dbReference type="EMBL" id="QIE54754.1"/>
    </source>
</evidence>
<feature type="signal peptide" evidence="1">
    <location>
        <begin position="1"/>
        <end position="21"/>
    </location>
</feature>
<evidence type="ECO:0000313" key="3">
    <source>
        <dbReference type="Proteomes" id="UP000503336"/>
    </source>
</evidence>
<organism evidence="2 3">
    <name type="scientific">Pikeienuella piscinae</name>
    <dbReference type="NCBI Taxonomy" id="2748098"/>
    <lineage>
        <taxon>Bacteria</taxon>
        <taxon>Pseudomonadati</taxon>
        <taxon>Pseudomonadota</taxon>
        <taxon>Alphaproteobacteria</taxon>
        <taxon>Rhodobacterales</taxon>
        <taxon>Paracoccaceae</taxon>
        <taxon>Pikeienuella</taxon>
    </lineage>
</organism>